<dbReference type="RefSeq" id="WP_126978001.1">
    <property type="nucleotide sequence ID" value="NZ_PQSP01000001.1"/>
</dbReference>
<organism evidence="2 3">
    <name type="scientific">Saezia sanguinis</name>
    <dbReference type="NCBI Taxonomy" id="1965230"/>
    <lineage>
        <taxon>Bacteria</taxon>
        <taxon>Pseudomonadati</taxon>
        <taxon>Pseudomonadota</taxon>
        <taxon>Betaproteobacteria</taxon>
        <taxon>Burkholderiales</taxon>
        <taxon>Saeziaceae</taxon>
        <taxon>Saezia</taxon>
    </lineage>
</organism>
<accession>A0A433SHA9</accession>
<evidence type="ECO:0000256" key="1">
    <source>
        <dbReference type="SAM" id="SignalP"/>
    </source>
</evidence>
<feature type="chain" id="PRO_5019021150" description="MORN repeat variant" evidence="1">
    <location>
        <begin position="20"/>
        <end position="147"/>
    </location>
</feature>
<dbReference type="Pfam" id="PF07661">
    <property type="entry name" value="MORN_2"/>
    <property type="match status" value="2"/>
</dbReference>
<sequence precursor="true">MKKLLLLLSYLIMVFAAHAQQHAAQGNTAHTIDPQATAASPWEVGETIIEEPCVVNEKKTCYLKFLGITTQGEILLQEFYASGQKATEPYTAVLLPETVERRRDGLYIALHENGQKASEGHYQNGKQQGLWTRWDKNGNIIEQVNFN</sequence>
<proteinExistence type="predicted"/>
<reference evidence="2 3" key="1">
    <citation type="submission" date="2018-01" db="EMBL/GenBank/DDBJ databases">
        <title>Saezia sanguinis gen. nov., sp. nov., in the order Burkholderiales isolated from human blood.</title>
        <authorList>
            <person name="Medina-Pascual M.J."/>
            <person name="Valdezate S."/>
            <person name="Monzon S."/>
            <person name="Cuesta I."/>
            <person name="Carrasco G."/>
            <person name="Villalon P."/>
            <person name="Saez-Nieto J.A."/>
        </authorList>
    </citation>
    <scope>NUCLEOTIDE SEQUENCE [LARGE SCALE GENOMIC DNA]</scope>
    <source>
        <strain evidence="2 3">CNM695-12</strain>
    </source>
</reference>
<comment type="caution">
    <text evidence="2">The sequence shown here is derived from an EMBL/GenBank/DDBJ whole genome shotgun (WGS) entry which is preliminary data.</text>
</comment>
<evidence type="ECO:0000313" key="2">
    <source>
        <dbReference type="EMBL" id="RUS68108.1"/>
    </source>
</evidence>
<dbReference type="AlphaFoldDB" id="A0A433SHA9"/>
<name>A0A433SHA9_9BURK</name>
<protein>
    <recommendedName>
        <fullName evidence="4">MORN repeat variant</fullName>
    </recommendedName>
</protein>
<dbReference type="EMBL" id="PQSP01000001">
    <property type="protein sequence ID" value="RUS68108.1"/>
    <property type="molecule type" value="Genomic_DNA"/>
</dbReference>
<evidence type="ECO:0008006" key="4">
    <source>
        <dbReference type="Google" id="ProtNLM"/>
    </source>
</evidence>
<dbReference type="SUPFAM" id="SSF82185">
    <property type="entry name" value="Histone H3 K4-specific methyltransferase SET7/9 N-terminal domain"/>
    <property type="match status" value="1"/>
</dbReference>
<keyword evidence="1" id="KW-0732">Signal</keyword>
<feature type="signal peptide" evidence="1">
    <location>
        <begin position="1"/>
        <end position="19"/>
    </location>
</feature>
<keyword evidence="3" id="KW-1185">Reference proteome</keyword>
<evidence type="ECO:0000313" key="3">
    <source>
        <dbReference type="Proteomes" id="UP000286947"/>
    </source>
</evidence>
<gene>
    <name evidence="2" type="ORF">CUZ56_00593</name>
</gene>
<dbReference type="InterPro" id="IPR011652">
    <property type="entry name" value="MORN_2"/>
</dbReference>
<dbReference type="Proteomes" id="UP000286947">
    <property type="component" value="Unassembled WGS sequence"/>
</dbReference>
<dbReference type="Gene3D" id="3.90.930.1">
    <property type="match status" value="1"/>
</dbReference>
<dbReference type="OrthoDB" id="8613001at2"/>